<evidence type="ECO:0008006" key="7">
    <source>
        <dbReference type="Google" id="ProtNLM"/>
    </source>
</evidence>
<feature type="chain" id="PRO_5045160763" description="Lysozyme" evidence="4">
    <location>
        <begin position="24"/>
        <end position="789"/>
    </location>
</feature>
<comment type="similarity">
    <text evidence="1">Belongs to the glycosyl hydrolase 25 family.</text>
</comment>
<keyword evidence="4" id="KW-0732">Signal</keyword>
<dbReference type="PANTHER" id="PTHR34135:SF2">
    <property type="entry name" value="LYSOZYME"/>
    <property type="match status" value="1"/>
</dbReference>
<evidence type="ECO:0000256" key="4">
    <source>
        <dbReference type="SAM" id="SignalP"/>
    </source>
</evidence>
<keyword evidence="3" id="KW-0326">Glycosidase</keyword>
<dbReference type="Proteomes" id="UP001415169">
    <property type="component" value="Unassembled WGS sequence"/>
</dbReference>
<dbReference type="Gene3D" id="3.20.20.80">
    <property type="entry name" value="Glycosidases"/>
    <property type="match status" value="1"/>
</dbReference>
<accession>A0ABP7ZNA4</accession>
<dbReference type="PROSITE" id="PS51904">
    <property type="entry name" value="GLYCOSYL_HYDROL_F25_2"/>
    <property type="match status" value="1"/>
</dbReference>
<sequence>MALITVVPLGGVVGSAAPAAAAAAPAAASAQQASVSSAQLADPAVSVQDARGDHVLGSSLASSAAGGIARSSVVSNAPGIDGLDVSWYQTLTAAQWVSLYKQGARFVYVKATESTNYVNSRFGEQYNDSYAAGLIHGAYHFATPSTSSGAAQAAYFLANGGAGTADGRTLPPMLDMESESGHPTCWGLSQAAMVSWINDFVTTIHNRIGRWPAIYSNKSWWTSCTGGVAFKADPFFIAYYPSGGKFSGGPGTLPGPWPTWTFWQYGSTGAFPGDQDVFNGSLAQLQALGLGTSLVRTVANATVYLLAGANKYPVASAAELSALSKLGQLGYVDQTFLNSFATQQTAGRIVRSPDGTIYFTDSGMKLPFSSCAMVEDYGGACAASGYVQLTDAQIAAFVTGPAVSQVLKLNSGQRFLLSGGKKRQILDNAAMSTAGVSGAGMNVLGPTALDNLPYGAPLVDDGVFAQVTGKSSYVLISGGKQFPVDASVVPVTTLPSGIAGTLDAGSVAQLPSGGAFTGVFQVTGTTQVRVLAQGGSVAWSGTVGGEKFVPVAVPQAFANRFAMKGTITASSAVMSKASATVYLVMPTQILPVGAWDSLVALSGGKTPVITTVPQAVLAGLPHGPVALTAGTLVRTPTDATVYLVNGVTNKIALSSFVYTTELGITKWSYTTQARLNAYPRASQLLRFGVTCGGQNYVSAGGQIHLVPSAEAALYPFSYVPLDQFTCALLKKGTQAGSFIRTPNGSIYQLSGGKKLPITTMARYTQLNKGAGYLQVAAEFAAEIPTGHNA</sequence>
<dbReference type="RefSeq" id="WP_344792622.1">
    <property type="nucleotide sequence ID" value="NZ_BAABBV010000002.1"/>
</dbReference>
<dbReference type="InterPro" id="IPR002053">
    <property type="entry name" value="Glyco_hydro_25"/>
</dbReference>
<protein>
    <recommendedName>
        <fullName evidence="7">Lysozyme</fullName>
    </recommendedName>
</protein>
<dbReference type="EMBL" id="BAABBV010000002">
    <property type="protein sequence ID" value="GAA4165649.1"/>
    <property type="molecule type" value="Genomic_DNA"/>
</dbReference>
<reference evidence="5" key="1">
    <citation type="journal article" date="2014" name="Int. J. Syst. Evol. Microbiol.">
        <title>Complete genome of a new Firmicutes species belonging to the dominant human colonic microbiota ('Ruminococcus bicirculans') reveals two chromosomes and a selective capacity to utilize plant glucans.</title>
        <authorList>
            <consortium name="NISC Comparative Sequencing Program"/>
            <person name="Wegmann U."/>
            <person name="Louis P."/>
            <person name="Goesmann A."/>
            <person name="Henrissat B."/>
            <person name="Duncan S.H."/>
            <person name="Flint H.J."/>
        </authorList>
    </citation>
    <scope>NUCLEOTIDE SEQUENCE</scope>
    <source>
        <strain evidence="5">JCM 17590</strain>
    </source>
</reference>
<evidence type="ECO:0000313" key="6">
    <source>
        <dbReference type="Proteomes" id="UP001415169"/>
    </source>
</evidence>
<dbReference type="InterPro" id="IPR017853">
    <property type="entry name" value="GH"/>
</dbReference>
<dbReference type="Pfam" id="PF01183">
    <property type="entry name" value="Glyco_hydro_25"/>
    <property type="match status" value="1"/>
</dbReference>
<proteinExistence type="inferred from homology"/>
<evidence type="ECO:0000256" key="3">
    <source>
        <dbReference type="ARBA" id="ARBA00023295"/>
    </source>
</evidence>
<keyword evidence="2" id="KW-0378">Hydrolase</keyword>
<keyword evidence="6" id="KW-1185">Reference proteome</keyword>
<dbReference type="SUPFAM" id="SSF51445">
    <property type="entry name" value="(Trans)glycosidases"/>
    <property type="match status" value="1"/>
</dbReference>
<dbReference type="SMART" id="SM00641">
    <property type="entry name" value="Glyco_25"/>
    <property type="match status" value="1"/>
</dbReference>
<dbReference type="InterPro" id="IPR018077">
    <property type="entry name" value="Glyco_hydro_fam25_subgr"/>
</dbReference>
<name>A0ABP7ZNA4_9MICO</name>
<evidence type="ECO:0000256" key="2">
    <source>
        <dbReference type="ARBA" id="ARBA00022801"/>
    </source>
</evidence>
<gene>
    <name evidence="5" type="ORF">GCM10022286_29210</name>
</gene>
<feature type="signal peptide" evidence="4">
    <location>
        <begin position="1"/>
        <end position="23"/>
    </location>
</feature>
<comment type="caution">
    <text evidence="5">The sequence shown here is derived from an EMBL/GenBank/DDBJ whole genome shotgun (WGS) entry which is preliminary data.</text>
</comment>
<evidence type="ECO:0000313" key="5">
    <source>
        <dbReference type="EMBL" id="GAA4165649.1"/>
    </source>
</evidence>
<organism evidence="5 6">
    <name type="scientific">Gryllotalpicola daejeonensis</name>
    <dbReference type="NCBI Taxonomy" id="993087"/>
    <lineage>
        <taxon>Bacteria</taxon>
        <taxon>Bacillati</taxon>
        <taxon>Actinomycetota</taxon>
        <taxon>Actinomycetes</taxon>
        <taxon>Micrococcales</taxon>
        <taxon>Microbacteriaceae</taxon>
        <taxon>Gryllotalpicola</taxon>
    </lineage>
</organism>
<evidence type="ECO:0000256" key="1">
    <source>
        <dbReference type="ARBA" id="ARBA00010646"/>
    </source>
</evidence>
<dbReference type="PANTHER" id="PTHR34135">
    <property type="entry name" value="LYSOZYME"/>
    <property type="match status" value="1"/>
</dbReference>
<reference evidence="5" key="2">
    <citation type="submission" date="2023-12" db="EMBL/GenBank/DDBJ databases">
        <authorList>
            <person name="Sun Q."/>
            <person name="Inoue M."/>
        </authorList>
    </citation>
    <scope>NUCLEOTIDE SEQUENCE</scope>
    <source>
        <strain evidence="5">JCM 17590</strain>
    </source>
</reference>